<evidence type="ECO:0000313" key="1">
    <source>
        <dbReference type="EMBL" id="KAA6316719.1"/>
    </source>
</evidence>
<feature type="non-terminal residue" evidence="1">
    <location>
        <position position="1"/>
    </location>
</feature>
<reference evidence="1" key="1">
    <citation type="submission" date="2019-03" db="EMBL/GenBank/DDBJ databases">
        <title>Single cell metagenomics reveals metabolic interactions within the superorganism composed of flagellate Streblomastix strix and complex community of Bacteroidetes bacteria on its surface.</title>
        <authorList>
            <person name="Treitli S.C."/>
            <person name="Kolisko M."/>
            <person name="Husnik F."/>
            <person name="Keeling P."/>
            <person name="Hampl V."/>
        </authorList>
    </citation>
    <scope>NUCLEOTIDE SEQUENCE</scope>
    <source>
        <strain evidence="1">STM</strain>
    </source>
</reference>
<dbReference type="EMBL" id="SNRY01004781">
    <property type="protein sequence ID" value="KAA6316719.1"/>
    <property type="molecule type" value="Genomic_DNA"/>
</dbReference>
<dbReference type="AlphaFoldDB" id="A0A5J4Q6J2"/>
<proteinExistence type="predicted"/>
<protein>
    <submittedName>
        <fullName evidence="1">Uncharacterized protein</fullName>
    </submittedName>
</protein>
<gene>
    <name evidence="1" type="ORF">EZS27_033014</name>
</gene>
<organism evidence="1">
    <name type="scientific">termite gut metagenome</name>
    <dbReference type="NCBI Taxonomy" id="433724"/>
    <lineage>
        <taxon>unclassified sequences</taxon>
        <taxon>metagenomes</taxon>
        <taxon>organismal metagenomes</taxon>
    </lineage>
</organism>
<comment type="caution">
    <text evidence="1">The sequence shown here is derived from an EMBL/GenBank/DDBJ whole genome shotgun (WGS) entry which is preliminary data.</text>
</comment>
<sequence>KFDNSDLYYYLIGAFTKWGNDTRNRIAVVDDAGKKVMGWNSTYYHVDGAVLNTVLQSDYLRSISYFNNVEMTTNNVEKGKKLIISGSFDTYRIDQYKRVNEIANIVSLRHNAYLDTMKIVLPGIGGSLDQVVAPRFNGGTLQPIIRSFITSKDEVVAVGNLSMYRRIDYSKSTSR</sequence>
<name>A0A5J4Q6J2_9ZZZZ</name>
<accession>A0A5J4Q6J2</accession>